<dbReference type="AlphaFoldDB" id="A0A0D6MQW8"/>
<feature type="transmembrane region" description="Helical" evidence="1">
    <location>
        <begin position="210"/>
        <end position="230"/>
    </location>
</feature>
<reference evidence="2 3" key="1">
    <citation type="submission" date="2012-10" db="EMBL/GenBank/DDBJ databases">
        <title>Genome sequencing of Tanticharoenia sakaeratensis NBRC 103193.</title>
        <authorList>
            <person name="Azuma Y."/>
            <person name="Hadano H."/>
            <person name="Hirakawa H."/>
            <person name="Matsushita K."/>
        </authorList>
    </citation>
    <scope>NUCLEOTIDE SEQUENCE [LARGE SCALE GENOMIC DNA]</scope>
    <source>
        <strain evidence="2 3">NBRC 103193</strain>
    </source>
</reference>
<evidence type="ECO:0000256" key="1">
    <source>
        <dbReference type="SAM" id="Phobius"/>
    </source>
</evidence>
<feature type="transmembrane region" description="Helical" evidence="1">
    <location>
        <begin position="105"/>
        <end position="122"/>
    </location>
</feature>
<organism evidence="2 3">
    <name type="scientific">Tanticharoenia sakaeratensis NBRC 103193</name>
    <dbReference type="NCBI Taxonomy" id="1231623"/>
    <lineage>
        <taxon>Bacteria</taxon>
        <taxon>Pseudomonadati</taxon>
        <taxon>Pseudomonadota</taxon>
        <taxon>Alphaproteobacteria</taxon>
        <taxon>Acetobacterales</taxon>
        <taxon>Acetobacteraceae</taxon>
        <taxon>Tanticharoenia</taxon>
    </lineage>
</organism>
<accession>A0A0D6MQW8</accession>
<name>A0A0D6MQW8_9PROT</name>
<keyword evidence="1" id="KW-1133">Transmembrane helix</keyword>
<feature type="transmembrane region" description="Helical" evidence="1">
    <location>
        <begin position="142"/>
        <end position="163"/>
    </location>
</feature>
<protein>
    <recommendedName>
        <fullName evidence="4">Peptidase M50</fullName>
    </recommendedName>
</protein>
<keyword evidence="1" id="KW-0472">Membrane</keyword>
<dbReference type="EMBL" id="BALE01000059">
    <property type="protein sequence ID" value="GAN55785.1"/>
    <property type="molecule type" value="Genomic_DNA"/>
</dbReference>
<gene>
    <name evidence="2" type="ORF">Tasa_059_001</name>
</gene>
<evidence type="ECO:0008006" key="4">
    <source>
        <dbReference type="Google" id="ProtNLM"/>
    </source>
</evidence>
<evidence type="ECO:0000313" key="2">
    <source>
        <dbReference type="EMBL" id="GAN55785.1"/>
    </source>
</evidence>
<proteinExistence type="predicted"/>
<keyword evidence="1" id="KW-0812">Transmembrane</keyword>
<feature type="transmembrane region" description="Helical" evidence="1">
    <location>
        <begin position="70"/>
        <end position="93"/>
    </location>
</feature>
<dbReference type="Proteomes" id="UP000032679">
    <property type="component" value="Unassembled WGS sequence"/>
</dbReference>
<sequence>MGAVILLTHAVAFMTHEYAHALTAWALGWKADPLALNYGPATLANILFQQGIDENVDYGPIFASYHGLDAALIAFAGAGIGNGLFYFIYAAALRHVPRHRPYAEMILFWLAVMSAGNVWSYAPTRALAGHADMALLAQGLGLSRLAMFPLVTIPALAITWHFFTRCAPDAMAALRQNQPDRLILTASLASFFYFGFFGGSAVGGNYGDPAALFSIASILILLPLSTLYLVKRSDPDRA</sequence>
<comment type="caution">
    <text evidence="2">The sequence shown here is derived from an EMBL/GenBank/DDBJ whole genome shotgun (WGS) entry which is preliminary data.</text>
</comment>
<dbReference type="STRING" id="1231623.Tasa_059_001"/>
<feature type="transmembrane region" description="Helical" evidence="1">
    <location>
        <begin position="183"/>
        <end position="204"/>
    </location>
</feature>
<evidence type="ECO:0000313" key="3">
    <source>
        <dbReference type="Proteomes" id="UP000032679"/>
    </source>
</evidence>
<keyword evidence="3" id="KW-1185">Reference proteome</keyword>